<dbReference type="RefSeq" id="WP_370717899.1">
    <property type="nucleotide sequence ID" value="NZ_JBGGTQ010000003.1"/>
</dbReference>
<comment type="caution">
    <text evidence="2">The sequence shown here is derived from an EMBL/GenBank/DDBJ whole genome shotgun (WGS) entry which is preliminary data.</text>
</comment>
<proteinExistence type="predicted"/>
<dbReference type="Proteomes" id="UP001566476">
    <property type="component" value="Unassembled WGS sequence"/>
</dbReference>
<evidence type="ECO:0000259" key="1">
    <source>
        <dbReference type="Pfam" id="PF13223"/>
    </source>
</evidence>
<dbReference type="InterPro" id="IPR025109">
    <property type="entry name" value="DUF4031"/>
</dbReference>
<dbReference type="Pfam" id="PF13223">
    <property type="entry name" value="DUF4031"/>
    <property type="match status" value="1"/>
</dbReference>
<organism evidence="2 3">
    <name type="scientific">Kineococcus mangrovi</name>
    <dbReference type="NCBI Taxonomy" id="1660183"/>
    <lineage>
        <taxon>Bacteria</taxon>
        <taxon>Bacillati</taxon>
        <taxon>Actinomycetota</taxon>
        <taxon>Actinomycetes</taxon>
        <taxon>Kineosporiales</taxon>
        <taxon>Kineosporiaceae</taxon>
        <taxon>Kineococcus</taxon>
    </lineage>
</organism>
<feature type="domain" description="DUF4031" evidence="1">
    <location>
        <begin position="3"/>
        <end position="77"/>
    </location>
</feature>
<reference evidence="2 3" key="1">
    <citation type="submission" date="2024-07" db="EMBL/GenBank/DDBJ databases">
        <authorList>
            <person name="Thanompreechachai J."/>
            <person name="Duangmal K."/>
        </authorList>
    </citation>
    <scope>NUCLEOTIDE SEQUENCE [LARGE SCALE GENOMIC DNA]</scope>
    <source>
        <strain evidence="2 3">TBRC 1896</strain>
    </source>
</reference>
<sequence length="192" mass="20788">MTVLVDAARVPAHGTWWSHLASDASPEELHAFARRLGVPRRAFEGDHYDVPAERVPQAVALGAELVTTRELLARVRTAGLRTPKRRGEKVVHTGVVAGQRVDVVRARHVPAPHGTHRVVRSAAGRLVLADDGDLPVLDDLTRAPAGTVVGFRRRWTRSTGGVRVEHDGLVVLSDPPVVVAGAGWWRHLLSPA</sequence>
<dbReference type="EMBL" id="JBGGTQ010000003">
    <property type="protein sequence ID" value="MEZ0491842.1"/>
    <property type="molecule type" value="Genomic_DNA"/>
</dbReference>
<name>A0ABV4HZJ7_9ACTN</name>
<gene>
    <name evidence="2" type="ORF">AB2L28_06275</name>
</gene>
<evidence type="ECO:0000313" key="2">
    <source>
        <dbReference type="EMBL" id="MEZ0491842.1"/>
    </source>
</evidence>
<evidence type="ECO:0000313" key="3">
    <source>
        <dbReference type="Proteomes" id="UP001566476"/>
    </source>
</evidence>
<protein>
    <submittedName>
        <fullName evidence="2">DUF4031 domain-containing protein</fullName>
    </submittedName>
</protein>
<keyword evidence="3" id="KW-1185">Reference proteome</keyword>
<accession>A0ABV4HZJ7</accession>